<dbReference type="PROSITE" id="PS51761">
    <property type="entry name" value="GH11_3"/>
    <property type="match status" value="1"/>
</dbReference>
<dbReference type="EC" id="3.2.1.8" evidence="4 11"/>
<evidence type="ECO:0000256" key="5">
    <source>
        <dbReference type="ARBA" id="ARBA00022651"/>
    </source>
</evidence>
<evidence type="ECO:0000313" key="15">
    <source>
        <dbReference type="EMBL" id="KAH7323089.1"/>
    </source>
</evidence>
<dbReference type="PANTHER" id="PTHR46828:SF4">
    <property type="entry name" value="ENDO-1,4-BETA-XYLANASE"/>
    <property type="match status" value="1"/>
</dbReference>
<evidence type="ECO:0000256" key="4">
    <source>
        <dbReference type="ARBA" id="ARBA00012590"/>
    </source>
</evidence>
<dbReference type="GO" id="GO:0045493">
    <property type="term" value="P:xylan catabolic process"/>
    <property type="evidence" value="ECO:0007669"/>
    <property type="project" value="UniProtKB-UniRule"/>
</dbReference>
<keyword evidence="8 11" id="KW-0119">Carbohydrate metabolism</keyword>
<dbReference type="InterPro" id="IPR033123">
    <property type="entry name" value="GH11_dom"/>
</dbReference>
<reference evidence="15" key="1">
    <citation type="journal article" date="2021" name="Nat. Commun.">
        <title>Genetic determinants of endophytism in the Arabidopsis root mycobiome.</title>
        <authorList>
            <person name="Mesny F."/>
            <person name="Miyauchi S."/>
            <person name="Thiergart T."/>
            <person name="Pickel B."/>
            <person name="Atanasova L."/>
            <person name="Karlsson M."/>
            <person name="Huettel B."/>
            <person name="Barry K.W."/>
            <person name="Haridas S."/>
            <person name="Chen C."/>
            <person name="Bauer D."/>
            <person name="Andreopoulos W."/>
            <person name="Pangilinan J."/>
            <person name="LaButti K."/>
            <person name="Riley R."/>
            <person name="Lipzen A."/>
            <person name="Clum A."/>
            <person name="Drula E."/>
            <person name="Henrissat B."/>
            <person name="Kohler A."/>
            <person name="Grigoriev I.V."/>
            <person name="Martin F.M."/>
            <person name="Hacquard S."/>
        </authorList>
    </citation>
    <scope>NUCLEOTIDE SEQUENCE</scope>
    <source>
        <strain evidence="15">MPI-CAGE-CH-0235</strain>
    </source>
</reference>
<comment type="pathway">
    <text evidence="2 11 12">Glycan degradation; xylan degradation.</text>
</comment>
<evidence type="ECO:0000256" key="6">
    <source>
        <dbReference type="ARBA" id="ARBA00022729"/>
    </source>
</evidence>
<feature type="active site" description="Proton donor" evidence="11">
    <location>
        <position position="204"/>
    </location>
</feature>
<keyword evidence="10 11" id="KW-0624">Polysaccharide degradation</keyword>
<sequence length="219" mass="24022">MVHFASLIACLAIVGQTIAVPVEASIADFELELVNNGTHLVRRQDYNQNYQTSGNVNFQARSNGYSVTYSNAQDFVVGKGWRTGSTRNINFSGTFQPQSGTSLLAVYGWTTNPLVEYYMYEDYTSFPGGTYKGSFTTDGGTYNIYQHTQVNQPSIVGTTTFEQYISVRQQKRSSGTVSTSSHFNAWAQLGMRLGQHNYQVLATEAWGSAAGSCSMTISG</sequence>
<proteinExistence type="inferred from homology"/>
<dbReference type="Pfam" id="PF00457">
    <property type="entry name" value="Glyco_hydro_11"/>
    <property type="match status" value="1"/>
</dbReference>
<feature type="chain" id="PRO_5035436396" description="Endo-1,4-beta-xylanase" evidence="13">
    <location>
        <begin position="20"/>
        <end position="219"/>
    </location>
</feature>
<evidence type="ECO:0000256" key="10">
    <source>
        <dbReference type="ARBA" id="ARBA00023326"/>
    </source>
</evidence>
<comment type="similarity">
    <text evidence="3 11 12">Belongs to the glycosyl hydrolase 11 (cellulase G) family.</text>
</comment>
<keyword evidence="6 13" id="KW-0732">Signal</keyword>
<comment type="caution">
    <text evidence="15">The sequence shown here is derived from an EMBL/GenBank/DDBJ whole genome shotgun (WGS) entry which is preliminary data.</text>
</comment>
<evidence type="ECO:0000256" key="8">
    <source>
        <dbReference type="ARBA" id="ARBA00023277"/>
    </source>
</evidence>
<protein>
    <recommendedName>
        <fullName evidence="4 11">Endo-1,4-beta-xylanase</fullName>
        <ecNumber evidence="4 11">3.2.1.8</ecNumber>
    </recommendedName>
</protein>
<dbReference type="InterPro" id="IPR013319">
    <property type="entry name" value="GH11/12"/>
</dbReference>
<gene>
    <name evidence="15" type="ORF">B0I35DRAFT_476979</name>
</gene>
<evidence type="ECO:0000256" key="9">
    <source>
        <dbReference type="ARBA" id="ARBA00023295"/>
    </source>
</evidence>
<name>A0A8K0WTR1_9HYPO</name>
<dbReference type="InterPro" id="IPR013320">
    <property type="entry name" value="ConA-like_dom_sf"/>
</dbReference>
<keyword evidence="16" id="KW-1185">Reference proteome</keyword>
<dbReference type="Proteomes" id="UP000813444">
    <property type="component" value="Unassembled WGS sequence"/>
</dbReference>
<evidence type="ECO:0000256" key="2">
    <source>
        <dbReference type="ARBA" id="ARBA00004851"/>
    </source>
</evidence>
<dbReference type="Gene3D" id="2.60.120.180">
    <property type="match status" value="1"/>
</dbReference>
<feature type="domain" description="GH11" evidence="14">
    <location>
        <begin position="32"/>
        <end position="217"/>
    </location>
</feature>
<dbReference type="OrthoDB" id="2115822at2759"/>
<keyword evidence="5 11" id="KW-0858">Xylan degradation</keyword>
<organism evidence="15 16">
    <name type="scientific">Stachybotrys elegans</name>
    <dbReference type="NCBI Taxonomy" id="80388"/>
    <lineage>
        <taxon>Eukaryota</taxon>
        <taxon>Fungi</taxon>
        <taxon>Dikarya</taxon>
        <taxon>Ascomycota</taxon>
        <taxon>Pezizomycotina</taxon>
        <taxon>Sordariomycetes</taxon>
        <taxon>Hypocreomycetidae</taxon>
        <taxon>Hypocreales</taxon>
        <taxon>Stachybotryaceae</taxon>
        <taxon>Stachybotrys</taxon>
    </lineage>
</organism>
<evidence type="ECO:0000256" key="11">
    <source>
        <dbReference type="PROSITE-ProRule" id="PRU01097"/>
    </source>
</evidence>
<dbReference type="PRINTS" id="PR00911">
    <property type="entry name" value="GLHYDRLASE11"/>
</dbReference>
<dbReference type="SUPFAM" id="SSF49899">
    <property type="entry name" value="Concanavalin A-like lectins/glucanases"/>
    <property type="match status" value="1"/>
</dbReference>
<dbReference type="PANTHER" id="PTHR46828">
    <property type="entry name" value="ENDO-1,4-BETA-XYLANASE A-RELATED"/>
    <property type="match status" value="1"/>
</dbReference>
<keyword evidence="9 11" id="KW-0326">Glycosidase</keyword>
<evidence type="ECO:0000256" key="13">
    <source>
        <dbReference type="SAM" id="SignalP"/>
    </source>
</evidence>
<evidence type="ECO:0000256" key="3">
    <source>
        <dbReference type="ARBA" id="ARBA00007792"/>
    </source>
</evidence>
<evidence type="ECO:0000259" key="14">
    <source>
        <dbReference type="PROSITE" id="PS51761"/>
    </source>
</evidence>
<evidence type="ECO:0000256" key="12">
    <source>
        <dbReference type="RuleBase" id="RU362015"/>
    </source>
</evidence>
<feature type="active site" description="Nucleophile" evidence="11">
    <location>
        <position position="116"/>
    </location>
</feature>
<dbReference type="GO" id="GO:0031176">
    <property type="term" value="F:endo-1,4-beta-xylanase activity"/>
    <property type="evidence" value="ECO:0007669"/>
    <property type="project" value="UniProtKB-UniRule"/>
</dbReference>
<dbReference type="InterPro" id="IPR001137">
    <property type="entry name" value="Glyco_hydro_11"/>
</dbReference>
<feature type="signal peptide" evidence="13">
    <location>
        <begin position="1"/>
        <end position="19"/>
    </location>
</feature>
<dbReference type="UniPathway" id="UPA00114"/>
<comment type="catalytic activity">
    <reaction evidence="1 11 12">
        <text>Endohydrolysis of (1-&gt;4)-beta-D-xylosidic linkages in xylans.</text>
        <dbReference type="EC" id="3.2.1.8"/>
    </reaction>
</comment>
<keyword evidence="7 11" id="KW-0378">Hydrolase</keyword>
<accession>A0A8K0WTR1</accession>
<evidence type="ECO:0000313" key="16">
    <source>
        <dbReference type="Proteomes" id="UP000813444"/>
    </source>
</evidence>
<dbReference type="EMBL" id="JAGPNK010000004">
    <property type="protein sequence ID" value="KAH7323089.1"/>
    <property type="molecule type" value="Genomic_DNA"/>
</dbReference>
<evidence type="ECO:0000256" key="1">
    <source>
        <dbReference type="ARBA" id="ARBA00000681"/>
    </source>
</evidence>
<evidence type="ECO:0000256" key="7">
    <source>
        <dbReference type="ARBA" id="ARBA00022801"/>
    </source>
</evidence>
<dbReference type="AlphaFoldDB" id="A0A8K0WTR1"/>